<evidence type="ECO:0000256" key="3">
    <source>
        <dbReference type="ARBA" id="ARBA00022989"/>
    </source>
</evidence>
<evidence type="ECO:0000256" key="5">
    <source>
        <dbReference type="SAM" id="Phobius"/>
    </source>
</evidence>
<dbReference type="InterPro" id="IPR006419">
    <property type="entry name" value="NMN_transpt_PnuC"/>
</dbReference>
<keyword evidence="2 5" id="KW-0812">Transmembrane</keyword>
<keyword evidence="3 5" id="KW-1133">Transmembrane helix</keyword>
<dbReference type="GO" id="GO:0034257">
    <property type="term" value="F:nicotinamide riboside transmembrane transporter activity"/>
    <property type="evidence" value="ECO:0007669"/>
    <property type="project" value="InterPro"/>
</dbReference>
<evidence type="ECO:0000313" key="6">
    <source>
        <dbReference type="EMBL" id="CCV01679.1"/>
    </source>
</evidence>
<proteinExistence type="predicted"/>
<protein>
    <recommendedName>
        <fullName evidence="8">Nicotinamide mononucleotide transporter</fullName>
    </recommendedName>
</protein>
<feature type="transmembrane region" description="Helical" evidence="5">
    <location>
        <begin position="32"/>
        <end position="51"/>
    </location>
</feature>
<gene>
    <name evidence="6" type="primary">002R</name>
    <name evidence="6" type="ORF">IIV22_002R</name>
</gene>
<dbReference type="Proteomes" id="UP000154968">
    <property type="component" value="Segment"/>
</dbReference>
<evidence type="ECO:0000313" key="7">
    <source>
        <dbReference type="Proteomes" id="UP000154968"/>
    </source>
</evidence>
<feature type="transmembrane region" description="Helical" evidence="5">
    <location>
        <begin position="81"/>
        <end position="100"/>
    </location>
</feature>
<keyword evidence="4 5" id="KW-0472">Membrane</keyword>
<dbReference type="RefSeq" id="YP_008357300.1">
    <property type="nucleotide sequence ID" value="NC_021901.1"/>
</dbReference>
<dbReference type="GeneID" id="16414341"/>
<name>S6DDP3_9VIRU</name>
<evidence type="ECO:0000256" key="1">
    <source>
        <dbReference type="ARBA" id="ARBA00004141"/>
    </source>
</evidence>
<feature type="transmembrane region" description="Helical" evidence="5">
    <location>
        <begin position="58"/>
        <end position="75"/>
    </location>
</feature>
<organism evidence="6 7">
    <name type="scientific">Invertebrate iridescent virus 22</name>
    <dbReference type="NCBI Taxonomy" id="345198"/>
    <lineage>
        <taxon>Viruses</taxon>
        <taxon>Varidnaviria</taxon>
        <taxon>Bamfordvirae</taxon>
        <taxon>Nucleocytoviricota</taxon>
        <taxon>Megaviricetes</taxon>
        <taxon>Pimascovirales</taxon>
        <taxon>Pimascovirales incertae sedis</taxon>
        <taxon>Iridoviridae</taxon>
        <taxon>Betairidovirinae</taxon>
        <taxon>Chloriridovirus</taxon>
        <taxon>Chloriridovirus simulium1</taxon>
    </lineage>
</organism>
<evidence type="ECO:0008006" key="8">
    <source>
        <dbReference type="Google" id="ProtNLM"/>
    </source>
</evidence>
<sequence length="104" mass="12132">MTEDIEIAQVNETSEFVTDESKPTKNVLWKTYSFWIETTIFIISVVGAICISYQQLQGFLLWLISNIISIIYFAFKKQYPLTLQQIVFLITTILGIVHNYDKIF</sequence>
<reference evidence="6 7" key="1">
    <citation type="journal article" date="2013" name="J. Gen. Virol.">
        <title>Complete genome sequence of invertebrate iridescent virus 22 isolated from a blackfly larva.</title>
        <authorList>
            <person name="Piegu B."/>
            <person name="Guizard S."/>
            <person name="Spears T."/>
            <person name="Cruaud C."/>
            <person name="Couloux A."/>
            <person name="Bideshi D.K."/>
            <person name="Federici B.A."/>
            <person name="Bigot Y."/>
        </authorList>
    </citation>
    <scope>NUCLEOTIDE SEQUENCE [LARGE SCALE GENOMIC DNA]</scope>
</reference>
<evidence type="ECO:0000256" key="2">
    <source>
        <dbReference type="ARBA" id="ARBA00022692"/>
    </source>
</evidence>
<dbReference type="Pfam" id="PF04973">
    <property type="entry name" value="NMN_transporter"/>
    <property type="match status" value="1"/>
</dbReference>
<comment type="subcellular location">
    <subcellularLocation>
        <location evidence="1">Membrane</location>
        <topology evidence="1">Multi-pass membrane protein</topology>
    </subcellularLocation>
</comment>
<evidence type="ECO:0000256" key="4">
    <source>
        <dbReference type="ARBA" id="ARBA00023136"/>
    </source>
</evidence>
<dbReference type="KEGG" id="vg:16414341"/>
<dbReference type="EMBL" id="HF920633">
    <property type="protein sequence ID" value="CCV01679.1"/>
    <property type="molecule type" value="Genomic_DNA"/>
</dbReference>
<dbReference type="GO" id="GO:0016020">
    <property type="term" value="C:membrane"/>
    <property type="evidence" value="ECO:0007669"/>
    <property type="project" value="UniProtKB-SubCell"/>
</dbReference>
<keyword evidence="7" id="KW-1185">Reference proteome</keyword>
<accession>S6DDP3</accession>